<sequence>MLELSHTLSIGWADDAPIPTIGGLVGEHAYEVYRGE</sequence>
<protein>
    <submittedName>
        <fullName evidence="1">Uncharacterized protein</fullName>
    </submittedName>
</protein>
<evidence type="ECO:0000313" key="1">
    <source>
        <dbReference type="EMBL" id="ERJ06255.1"/>
    </source>
</evidence>
<reference evidence="1 2" key="2">
    <citation type="journal article" date="2013" name="PLoS ONE">
        <title>INDIGO - INtegrated Data Warehouse of MIcrobial GenOmes with Examples from the Red Sea Extremophiles.</title>
        <authorList>
            <person name="Alam I."/>
            <person name="Antunes A."/>
            <person name="Kamau A.A."/>
            <person name="Ba Alawi W."/>
            <person name="Kalkatawi M."/>
            <person name="Stingl U."/>
            <person name="Bajic V.B."/>
        </authorList>
    </citation>
    <scope>NUCLEOTIDE SEQUENCE [LARGE SCALE GENOMIC DNA]</scope>
    <source>
        <strain evidence="1 2">SARL4B</strain>
    </source>
</reference>
<comment type="caution">
    <text evidence="1">The sequence shown here is derived from an EMBL/GenBank/DDBJ whole genome shotgun (WGS) entry which is preliminary data.</text>
</comment>
<proteinExistence type="predicted"/>
<accession>F7PJL0</accession>
<gene>
    <name evidence="1" type="ORF">HLRTI_001734</name>
</gene>
<reference evidence="1 2" key="1">
    <citation type="journal article" date="2011" name="J. Bacteriol.">
        <title>Genome sequence of Halorhabdus tiamatea, the first archaeon isolated from a deep-sea anoxic brine lake.</title>
        <authorList>
            <person name="Antunes A."/>
            <person name="Alam I."/>
            <person name="Bajic V.B."/>
            <person name="Stingl U."/>
        </authorList>
    </citation>
    <scope>NUCLEOTIDE SEQUENCE [LARGE SCALE GENOMIC DNA]</scope>
    <source>
        <strain evidence="1 2">SARL4B</strain>
    </source>
</reference>
<evidence type="ECO:0000313" key="2">
    <source>
        <dbReference type="Proteomes" id="UP000003861"/>
    </source>
</evidence>
<dbReference type="Proteomes" id="UP000003861">
    <property type="component" value="Unassembled WGS sequence"/>
</dbReference>
<dbReference type="AlphaFoldDB" id="F7PJL0"/>
<dbReference type="EMBL" id="AFNT02000018">
    <property type="protein sequence ID" value="ERJ06255.1"/>
    <property type="molecule type" value="Genomic_DNA"/>
</dbReference>
<name>F7PJL0_9EURY</name>
<organism evidence="1 2">
    <name type="scientific">Halorhabdus tiamatea SARL4B</name>
    <dbReference type="NCBI Taxonomy" id="1033806"/>
    <lineage>
        <taxon>Archaea</taxon>
        <taxon>Methanobacteriati</taxon>
        <taxon>Methanobacteriota</taxon>
        <taxon>Stenosarchaea group</taxon>
        <taxon>Halobacteria</taxon>
        <taxon>Halobacteriales</taxon>
        <taxon>Haloarculaceae</taxon>
        <taxon>Halorhabdus</taxon>
    </lineage>
</organism>